<dbReference type="EMBL" id="CP013140">
    <property type="protein sequence ID" value="ALN55760.1"/>
    <property type="molecule type" value="Genomic_DNA"/>
</dbReference>
<gene>
    <name evidence="1" type="ORF">GLE_0402</name>
</gene>
<evidence type="ECO:0000313" key="1">
    <source>
        <dbReference type="EMBL" id="ALN55760.1"/>
    </source>
</evidence>
<dbReference type="KEGG" id="lez:GLE_0402"/>
<dbReference type="Gene3D" id="3.90.70.10">
    <property type="entry name" value="Cysteine proteinases"/>
    <property type="match status" value="1"/>
</dbReference>
<proteinExistence type="predicted"/>
<dbReference type="Pfam" id="PF13529">
    <property type="entry name" value="Peptidase_C39_2"/>
    <property type="match status" value="1"/>
</dbReference>
<sequence length="181" mass="20538">MNLKNKLSTAALLALAALGTASAGVLNVPLYKQEHSNWCWAASASMIMSYHGKWVTQCSMANYSFGINYACGNNTFYWNSYANQGNWNYDVDDAMNYFWGSQRFYQQNGYLSQANLKARIDANKPFIMSWRWSSGGAHDVVVTGYSGNYVYFNDPWDGSYYRTYAATVSATDRQWEDSLLQ</sequence>
<protein>
    <submittedName>
        <fullName evidence="1">Uncharacterized protein</fullName>
    </submittedName>
</protein>
<dbReference type="AlphaFoldDB" id="A0A0S2DB47"/>
<dbReference type="PATRIC" id="fig|69.6.peg.399"/>
<evidence type="ECO:0000313" key="2">
    <source>
        <dbReference type="Proteomes" id="UP000061569"/>
    </source>
</evidence>
<dbReference type="OrthoDB" id="5148996at2"/>
<name>A0A0S2DB47_LYSEN</name>
<dbReference type="InterPro" id="IPR039564">
    <property type="entry name" value="Peptidase_C39-like"/>
</dbReference>
<accession>A0A0S2DB47</accession>
<organism evidence="1 2">
    <name type="scientific">Lysobacter enzymogenes</name>
    <dbReference type="NCBI Taxonomy" id="69"/>
    <lineage>
        <taxon>Bacteria</taxon>
        <taxon>Pseudomonadati</taxon>
        <taxon>Pseudomonadota</taxon>
        <taxon>Gammaproteobacteria</taxon>
        <taxon>Lysobacterales</taxon>
        <taxon>Lysobacteraceae</taxon>
        <taxon>Lysobacter</taxon>
    </lineage>
</organism>
<dbReference type="Proteomes" id="UP000061569">
    <property type="component" value="Chromosome"/>
</dbReference>
<reference evidence="1 2" key="1">
    <citation type="submission" date="2015-11" db="EMBL/GenBank/DDBJ databases">
        <title>Genome sequences of Lysobacter enzymogenes strain C3 and Lysobacter antibioticus ATCC 29479.</title>
        <authorList>
            <person name="Kobayashi D.Y."/>
        </authorList>
    </citation>
    <scope>NUCLEOTIDE SEQUENCE [LARGE SCALE GENOMIC DNA]</scope>
    <source>
        <strain evidence="1 2">C3</strain>
    </source>
</reference>